<comment type="pathway">
    <text evidence="2">Protein modification; protein ubiquitination.</text>
</comment>
<evidence type="ECO:0000256" key="6">
    <source>
        <dbReference type="ARBA" id="ARBA00022771"/>
    </source>
</evidence>
<evidence type="ECO:0000256" key="10">
    <source>
        <dbReference type="ARBA" id="ARBA00023136"/>
    </source>
</evidence>
<comment type="subcellular location">
    <subcellularLocation>
        <location evidence="1">Membrane</location>
        <topology evidence="1">Single-pass membrane protein</topology>
    </subcellularLocation>
</comment>
<gene>
    <name evidence="17" type="ORF">HPP92_025360</name>
    <name evidence="16" type="ORF">HPP92_025661</name>
</gene>
<sequence>MFGIASPPPPTHLADPPRPSVFATGRDGGSSTGSLLIIGAVIAFVIATSASIHLLLRLLSRSRSPSSTSSLPSPTPLLDGPSANSATHQLVSEGDLLITSLPTFSLASSVSVLRKFPSLDCAVCLSTFRPQDELRLLPACRHAFHTQCIDTWLRSTPSCPLCRSSIHLPPAPSLPSVTSDSSRSRSFRVEIGSVSRRTTSVDGIPSDGATHGPSYSLGSSFEYLVDEEVEAVLERPRGSLESIKNDKPDFGSGVPPSPPGTAVAQAAGGSGRWWLRDYVDRLASSASSSFNSLRFSNRPPSHRFDTTSAAAGTGGSRSWDFEACNFAVEWEESGIGSFYRWLVGV</sequence>
<dbReference type="Gene3D" id="3.30.40.10">
    <property type="entry name" value="Zinc/RING finger domain, C3HC4 (zinc finger)"/>
    <property type="match status" value="1"/>
</dbReference>
<evidence type="ECO:0000313" key="19">
    <source>
        <dbReference type="Proteomes" id="UP000639772"/>
    </source>
</evidence>
<evidence type="ECO:0000256" key="11">
    <source>
        <dbReference type="ARBA" id="ARBA00024209"/>
    </source>
</evidence>
<proteinExistence type="inferred from homology"/>
<evidence type="ECO:0000256" key="4">
    <source>
        <dbReference type="ARBA" id="ARBA00022692"/>
    </source>
</evidence>
<name>A0A835PHR2_VANPL</name>
<dbReference type="GO" id="GO:0016567">
    <property type="term" value="P:protein ubiquitination"/>
    <property type="evidence" value="ECO:0007669"/>
    <property type="project" value="TreeGrafter"/>
</dbReference>
<feature type="transmembrane region" description="Helical" evidence="14">
    <location>
        <begin position="35"/>
        <end position="56"/>
    </location>
</feature>
<feature type="compositionally biased region" description="Pro residues" evidence="13">
    <location>
        <begin position="1"/>
        <end position="19"/>
    </location>
</feature>
<organism evidence="17 19">
    <name type="scientific">Vanilla planifolia</name>
    <name type="common">Vanilla</name>
    <dbReference type="NCBI Taxonomy" id="51239"/>
    <lineage>
        <taxon>Eukaryota</taxon>
        <taxon>Viridiplantae</taxon>
        <taxon>Streptophyta</taxon>
        <taxon>Embryophyta</taxon>
        <taxon>Tracheophyta</taxon>
        <taxon>Spermatophyta</taxon>
        <taxon>Magnoliopsida</taxon>
        <taxon>Liliopsida</taxon>
        <taxon>Asparagales</taxon>
        <taxon>Orchidaceae</taxon>
        <taxon>Vanilloideae</taxon>
        <taxon>Vanilleae</taxon>
        <taxon>Vanilla</taxon>
    </lineage>
</organism>
<dbReference type="GO" id="GO:0016020">
    <property type="term" value="C:membrane"/>
    <property type="evidence" value="ECO:0007669"/>
    <property type="project" value="UniProtKB-SubCell"/>
</dbReference>
<keyword evidence="9 14" id="KW-1133">Transmembrane helix</keyword>
<dbReference type="PANTHER" id="PTHR45768:SF16">
    <property type="entry name" value="E3 UBIQUITIN-PROTEIN LIGASE ATL4"/>
    <property type="match status" value="1"/>
</dbReference>
<evidence type="ECO:0000313" key="16">
    <source>
        <dbReference type="EMBL" id="KAG0452997.1"/>
    </source>
</evidence>
<evidence type="ECO:0000256" key="14">
    <source>
        <dbReference type="SAM" id="Phobius"/>
    </source>
</evidence>
<dbReference type="CDD" id="cd16461">
    <property type="entry name" value="RING-H2_EL5-like"/>
    <property type="match status" value="1"/>
</dbReference>
<dbReference type="GO" id="GO:0016740">
    <property type="term" value="F:transferase activity"/>
    <property type="evidence" value="ECO:0007669"/>
    <property type="project" value="UniProtKB-KW"/>
</dbReference>
<dbReference type="Pfam" id="PF13639">
    <property type="entry name" value="zf-RING_2"/>
    <property type="match status" value="1"/>
</dbReference>
<evidence type="ECO:0000259" key="15">
    <source>
        <dbReference type="PROSITE" id="PS50089"/>
    </source>
</evidence>
<keyword evidence="8" id="KW-0862">Zinc</keyword>
<evidence type="ECO:0000256" key="3">
    <source>
        <dbReference type="ARBA" id="ARBA00022679"/>
    </source>
</evidence>
<keyword evidence="6 12" id="KW-0863">Zinc-finger</keyword>
<evidence type="ECO:0000256" key="13">
    <source>
        <dbReference type="SAM" id="MobiDB-lite"/>
    </source>
</evidence>
<evidence type="ECO:0000313" key="17">
    <source>
        <dbReference type="EMBL" id="KAG0454056.1"/>
    </source>
</evidence>
<feature type="domain" description="RING-type" evidence="15">
    <location>
        <begin position="121"/>
        <end position="163"/>
    </location>
</feature>
<dbReference type="EMBL" id="JADCNM010000014">
    <property type="protein sequence ID" value="KAG0454056.1"/>
    <property type="molecule type" value="Genomic_DNA"/>
</dbReference>
<dbReference type="PROSITE" id="PS50089">
    <property type="entry name" value="ZF_RING_2"/>
    <property type="match status" value="1"/>
</dbReference>
<dbReference type="PANTHER" id="PTHR45768">
    <property type="entry name" value="E3 UBIQUITIN-PROTEIN LIGASE RNF13-LIKE"/>
    <property type="match status" value="1"/>
</dbReference>
<protein>
    <recommendedName>
        <fullName evidence="15">RING-type domain-containing protein</fullName>
    </recommendedName>
</protein>
<keyword evidence="3" id="KW-0808">Transferase</keyword>
<evidence type="ECO:0000256" key="1">
    <source>
        <dbReference type="ARBA" id="ARBA00004167"/>
    </source>
</evidence>
<evidence type="ECO:0000256" key="12">
    <source>
        <dbReference type="PROSITE-ProRule" id="PRU00175"/>
    </source>
</evidence>
<dbReference type="InterPro" id="IPR001841">
    <property type="entry name" value="Znf_RING"/>
</dbReference>
<comment type="similarity">
    <text evidence="11">Belongs to the RING-type zinc finger family. ATL subfamily.</text>
</comment>
<feature type="region of interest" description="Disordered" evidence="13">
    <location>
        <begin position="241"/>
        <end position="261"/>
    </location>
</feature>
<dbReference type="Proteomes" id="UP000636800">
    <property type="component" value="Unassembled WGS sequence"/>
</dbReference>
<feature type="region of interest" description="Disordered" evidence="13">
    <location>
        <begin position="1"/>
        <end position="25"/>
    </location>
</feature>
<dbReference type="EMBL" id="JADCNL010000014">
    <property type="protein sequence ID" value="KAG0452997.1"/>
    <property type="molecule type" value="Genomic_DNA"/>
</dbReference>
<feature type="compositionally biased region" description="Low complexity" evidence="13">
    <location>
        <begin position="64"/>
        <end position="78"/>
    </location>
</feature>
<evidence type="ECO:0000256" key="8">
    <source>
        <dbReference type="ARBA" id="ARBA00022833"/>
    </source>
</evidence>
<keyword evidence="18" id="KW-1185">Reference proteome</keyword>
<evidence type="ECO:0000256" key="9">
    <source>
        <dbReference type="ARBA" id="ARBA00022989"/>
    </source>
</evidence>
<dbReference type="SUPFAM" id="SSF57850">
    <property type="entry name" value="RING/U-box"/>
    <property type="match status" value="1"/>
</dbReference>
<keyword evidence="4 14" id="KW-0812">Transmembrane</keyword>
<accession>A0A835PHR2</accession>
<dbReference type="InterPro" id="IPR013083">
    <property type="entry name" value="Znf_RING/FYVE/PHD"/>
</dbReference>
<comment type="caution">
    <text evidence="17">The sequence shown here is derived from an EMBL/GenBank/DDBJ whole genome shotgun (WGS) entry which is preliminary data.</text>
</comment>
<keyword evidence="10 14" id="KW-0472">Membrane</keyword>
<dbReference type="OrthoDB" id="8062037at2759"/>
<dbReference type="GO" id="GO:0008270">
    <property type="term" value="F:zinc ion binding"/>
    <property type="evidence" value="ECO:0007669"/>
    <property type="project" value="UniProtKB-KW"/>
</dbReference>
<evidence type="ECO:0000256" key="7">
    <source>
        <dbReference type="ARBA" id="ARBA00022786"/>
    </source>
</evidence>
<dbReference type="AlphaFoldDB" id="A0A835PHR2"/>
<evidence type="ECO:0000256" key="2">
    <source>
        <dbReference type="ARBA" id="ARBA00004906"/>
    </source>
</evidence>
<dbReference type="Proteomes" id="UP000639772">
    <property type="component" value="Unassembled WGS sequence"/>
</dbReference>
<keyword evidence="5" id="KW-0479">Metal-binding</keyword>
<keyword evidence="7" id="KW-0833">Ubl conjugation pathway</keyword>
<reference evidence="18 19" key="1">
    <citation type="journal article" date="2020" name="Nat. Food">
        <title>A phased Vanilla planifolia genome enables genetic improvement of flavour and production.</title>
        <authorList>
            <person name="Hasing T."/>
            <person name="Tang H."/>
            <person name="Brym M."/>
            <person name="Khazi F."/>
            <person name="Huang T."/>
            <person name="Chambers A.H."/>
        </authorList>
    </citation>
    <scope>NUCLEOTIDE SEQUENCE [LARGE SCALE GENOMIC DNA]</scope>
    <source>
        <tissue evidence="17">Leaf</tissue>
    </source>
</reference>
<dbReference type="SMART" id="SM00184">
    <property type="entry name" value="RING"/>
    <property type="match status" value="1"/>
</dbReference>
<feature type="region of interest" description="Disordered" evidence="13">
    <location>
        <begin position="64"/>
        <end position="84"/>
    </location>
</feature>
<evidence type="ECO:0000256" key="5">
    <source>
        <dbReference type="ARBA" id="ARBA00022723"/>
    </source>
</evidence>
<evidence type="ECO:0000313" key="18">
    <source>
        <dbReference type="Proteomes" id="UP000636800"/>
    </source>
</evidence>